<gene>
    <name evidence="1" type="ORF">DY000_02040796</name>
</gene>
<protein>
    <submittedName>
        <fullName evidence="1">Uncharacterized protein</fullName>
    </submittedName>
</protein>
<name>A0ABQ7BC27_BRACR</name>
<evidence type="ECO:0000313" key="2">
    <source>
        <dbReference type="Proteomes" id="UP000266723"/>
    </source>
</evidence>
<sequence>MNMQEKFSCKQENSLKSSEVKILDELAYFDVVILDYLSLRDLVEALHKPARWPALPFEVNEIQRGLKVFEAWELRIGSHVSVRCVSFIAQSVKNLGLTQSYVAAGHPRWLD</sequence>
<keyword evidence="2" id="KW-1185">Reference proteome</keyword>
<organism evidence="1 2">
    <name type="scientific">Brassica cretica</name>
    <name type="common">Mustard</name>
    <dbReference type="NCBI Taxonomy" id="69181"/>
    <lineage>
        <taxon>Eukaryota</taxon>
        <taxon>Viridiplantae</taxon>
        <taxon>Streptophyta</taxon>
        <taxon>Embryophyta</taxon>
        <taxon>Tracheophyta</taxon>
        <taxon>Spermatophyta</taxon>
        <taxon>Magnoliopsida</taxon>
        <taxon>eudicotyledons</taxon>
        <taxon>Gunneridae</taxon>
        <taxon>Pentapetalae</taxon>
        <taxon>rosids</taxon>
        <taxon>malvids</taxon>
        <taxon>Brassicales</taxon>
        <taxon>Brassicaceae</taxon>
        <taxon>Brassiceae</taxon>
        <taxon>Brassica</taxon>
    </lineage>
</organism>
<proteinExistence type="predicted"/>
<dbReference type="EMBL" id="QGKV02001507">
    <property type="protein sequence ID" value="KAF3529695.1"/>
    <property type="molecule type" value="Genomic_DNA"/>
</dbReference>
<evidence type="ECO:0000313" key="1">
    <source>
        <dbReference type="EMBL" id="KAF3529695.1"/>
    </source>
</evidence>
<comment type="caution">
    <text evidence="1">The sequence shown here is derived from an EMBL/GenBank/DDBJ whole genome shotgun (WGS) entry which is preliminary data.</text>
</comment>
<reference evidence="1 2" key="1">
    <citation type="journal article" date="2020" name="BMC Genomics">
        <title>Intraspecific diversification of the crop wild relative Brassica cretica Lam. using demographic model selection.</title>
        <authorList>
            <person name="Kioukis A."/>
            <person name="Michalopoulou V.A."/>
            <person name="Briers L."/>
            <person name="Pirintsos S."/>
            <person name="Studholme D.J."/>
            <person name="Pavlidis P."/>
            <person name="Sarris P.F."/>
        </authorList>
    </citation>
    <scope>NUCLEOTIDE SEQUENCE [LARGE SCALE GENOMIC DNA]</scope>
    <source>
        <strain evidence="2">cv. PFS-1207/04</strain>
    </source>
</reference>
<accession>A0ABQ7BC27</accession>
<dbReference type="Proteomes" id="UP000266723">
    <property type="component" value="Unassembled WGS sequence"/>
</dbReference>